<evidence type="ECO:0000259" key="3">
    <source>
        <dbReference type="PROSITE" id="PS51201"/>
    </source>
</evidence>
<keyword evidence="1" id="KW-0813">Transport</keyword>
<dbReference type="Gene3D" id="3.40.50.720">
    <property type="entry name" value="NAD(P)-binding Rossmann-like Domain"/>
    <property type="match status" value="1"/>
</dbReference>
<dbReference type="PANTHER" id="PTHR43833">
    <property type="entry name" value="POTASSIUM CHANNEL PROTEIN 2-RELATED-RELATED"/>
    <property type="match status" value="1"/>
</dbReference>
<evidence type="ECO:0000256" key="1">
    <source>
        <dbReference type="ARBA" id="ARBA00022538"/>
    </source>
</evidence>
<reference evidence="4 5" key="1">
    <citation type="journal article" date="2015" name="PLoS ONE">
        <title>A universal mariner transposon system for forward genetic studies in the genus clostridium.</title>
        <authorList>
            <person name="Zhang Y."/>
            <person name="Grosse-Honebrink A."/>
            <person name="Minton N.P."/>
        </authorList>
    </citation>
    <scope>NUCLEOTIDE SEQUENCE [LARGE SCALE GENOMIC DNA]</scope>
    <source>
        <strain evidence="4 5">NCIMB 10696</strain>
    </source>
</reference>
<feature type="domain" description="RCK N-terminal" evidence="3">
    <location>
        <begin position="5"/>
        <end position="120"/>
    </location>
</feature>
<dbReference type="GO" id="GO:0015079">
    <property type="term" value="F:potassium ion transmembrane transporter activity"/>
    <property type="evidence" value="ECO:0007669"/>
    <property type="project" value="InterPro"/>
</dbReference>
<evidence type="ECO:0000313" key="4">
    <source>
        <dbReference type="EMBL" id="AKC62355.1"/>
    </source>
</evidence>
<dbReference type="EMBL" id="CP009225">
    <property type="protein sequence ID" value="AKC62355.1"/>
    <property type="molecule type" value="Genomic_DNA"/>
</dbReference>
<keyword evidence="1" id="KW-0406">Ion transport</keyword>
<dbReference type="Pfam" id="PF02254">
    <property type="entry name" value="TrkA_N"/>
    <property type="match status" value="1"/>
</dbReference>
<dbReference type="InterPro" id="IPR003148">
    <property type="entry name" value="RCK_N"/>
</dbReference>
<proteinExistence type="predicted"/>
<accession>A0A7U4JNE7</accession>
<keyword evidence="2" id="KW-0630">Potassium</keyword>
<dbReference type="PRINTS" id="PR00335">
    <property type="entry name" value="KUPTAKETRKA"/>
</dbReference>
<dbReference type="RefSeq" id="WP_033059276.1">
    <property type="nucleotide sequence ID" value="NZ_CP009225.1"/>
</dbReference>
<dbReference type="AlphaFoldDB" id="A0A7U4JNE7"/>
<dbReference type="KEGG" id="cld:CLSPO_c16350"/>
<evidence type="ECO:0000313" key="5">
    <source>
        <dbReference type="Proteomes" id="UP000033052"/>
    </source>
</evidence>
<dbReference type="GeneID" id="92938344"/>
<dbReference type="InterPro" id="IPR036291">
    <property type="entry name" value="NAD(P)-bd_dom_sf"/>
</dbReference>
<protein>
    <submittedName>
        <fullName evidence="4">Trk system potassium uptake protein TrkA</fullName>
    </submittedName>
</protein>
<dbReference type="PROSITE" id="PS51201">
    <property type="entry name" value="RCK_N"/>
    <property type="match status" value="1"/>
</dbReference>
<evidence type="ECO:0000256" key="2">
    <source>
        <dbReference type="ARBA" id="ARBA00022958"/>
    </source>
</evidence>
<dbReference type="InterPro" id="IPR050721">
    <property type="entry name" value="Trk_Ktr_HKT_K-transport"/>
</dbReference>
<name>A0A7U4JNE7_CLOSG</name>
<keyword evidence="1" id="KW-0633">Potassium transport</keyword>
<dbReference type="SUPFAM" id="SSF51735">
    <property type="entry name" value="NAD(P)-binding Rossmann-fold domains"/>
    <property type="match status" value="1"/>
</dbReference>
<dbReference type="Proteomes" id="UP000033052">
    <property type="component" value="Chromosome"/>
</dbReference>
<sequence length="143" mass="16196">MEKRYKYVIVAGCSRFGASIASSLSLQGNDVIVIDKDKKSFRKLLYNYSGFKMHGDATDVDILIEAGIKKADIILAATDDDNTNIMISEIASELFKIDKVVSRIYDTEKEIVYNDLDIKIIRPAKLSINEFERLTSENVMEVY</sequence>
<organism evidence="4 5">
    <name type="scientific">Clostridium sporogenes</name>
    <dbReference type="NCBI Taxonomy" id="1509"/>
    <lineage>
        <taxon>Bacteria</taxon>
        <taxon>Bacillati</taxon>
        <taxon>Bacillota</taxon>
        <taxon>Clostridia</taxon>
        <taxon>Eubacteriales</taxon>
        <taxon>Clostridiaceae</taxon>
        <taxon>Clostridium</taxon>
    </lineage>
</organism>
<dbReference type="GO" id="GO:0005886">
    <property type="term" value="C:plasma membrane"/>
    <property type="evidence" value="ECO:0007669"/>
    <property type="project" value="InterPro"/>
</dbReference>
<dbReference type="InterPro" id="IPR006036">
    <property type="entry name" value="K_uptake_TrkA"/>
</dbReference>
<gene>
    <name evidence="4" type="primary">trkA2</name>
    <name evidence="4" type="ORF">CLSPO_c16350</name>
</gene>